<gene>
    <name evidence="3" type="ORF">Sradi_6242800</name>
</gene>
<feature type="region of interest" description="Disordered" evidence="1">
    <location>
        <begin position="1"/>
        <end position="45"/>
    </location>
</feature>
<evidence type="ECO:0000313" key="3">
    <source>
        <dbReference type="EMBL" id="KAL0303747.1"/>
    </source>
</evidence>
<dbReference type="PROSITE" id="PS00036">
    <property type="entry name" value="BZIP_BASIC"/>
    <property type="match status" value="1"/>
</dbReference>
<dbReference type="InterPro" id="IPR004827">
    <property type="entry name" value="bZIP"/>
</dbReference>
<comment type="caution">
    <text evidence="3">The sequence shown here is derived from an EMBL/GenBank/DDBJ whole genome shotgun (WGS) entry which is preliminary data.</text>
</comment>
<reference evidence="3" key="1">
    <citation type="submission" date="2020-06" db="EMBL/GenBank/DDBJ databases">
        <authorList>
            <person name="Li T."/>
            <person name="Hu X."/>
            <person name="Zhang T."/>
            <person name="Song X."/>
            <person name="Zhang H."/>
            <person name="Dai N."/>
            <person name="Sheng W."/>
            <person name="Hou X."/>
            <person name="Wei L."/>
        </authorList>
    </citation>
    <scope>NUCLEOTIDE SEQUENCE</scope>
    <source>
        <strain evidence="3">G02</strain>
        <tissue evidence="3">Leaf</tissue>
    </source>
</reference>
<feature type="domain" description="BZIP" evidence="2">
    <location>
        <begin position="33"/>
        <end position="48"/>
    </location>
</feature>
<dbReference type="EMBL" id="JACGWJ010000029">
    <property type="protein sequence ID" value="KAL0303747.1"/>
    <property type="molecule type" value="Genomic_DNA"/>
</dbReference>
<dbReference type="AlphaFoldDB" id="A0AAW2KB93"/>
<reference evidence="3" key="2">
    <citation type="journal article" date="2024" name="Plant">
        <title>Genomic evolution and insights into agronomic trait innovations of Sesamum species.</title>
        <authorList>
            <person name="Miao H."/>
            <person name="Wang L."/>
            <person name="Qu L."/>
            <person name="Liu H."/>
            <person name="Sun Y."/>
            <person name="Le M."/>
            <person name="Wang Q."/>
            <person name="Wei S."/>
            <person name="Zheng Y."/>
            <person name="Lin W."/>
            <person name="Duan Y."/>
            <person name="Cao H."/>
            <person name="Xiong S."/>
            <person name="Wang X."/>
            <person name="Wei L."/>
            <person name="Li C."/>
            <person name="Ma Q."/>
            <person name="Ju M."/>
            <person name="Zhao R."/>
            <person name="Li G."/>
            <person name="Mu C."/>
            <person name="Tian Q."/>
            <person name="Mei H."/>
            <person name="Zhang T."/>
            <person name="Gao T."/>
            <person name="Zhang H."/>
        </authorList>
    </citation>
    <scope>NUCLEOTIDE SEQUENCE</scope>
    <source>
        <strain evidence="3">G02</strain>
    </source>
</reference>
<protein>
    <recommendedName>
        <fullName evidence="2">BZIP domain-containing protein</fullName>
    </recommendedName>
</protein>
<evidence type="ECO:0000259" key="2">
    <source>
        <dbReference type="PROSITE" id="PS00036"/>
    </source>
</evidence>
<accession>A0AAW2KB93</accession>
<organism evidence="3">
    <name type="scientific">Sesamum radiatum</name>
    <name type="common">Black benniseed</name>
    <dbReference type="NCBI Taxonomy" id="300843"/>
    <lineage>
        <taxon>Eukaryota</taxon>
        <taxon>Viridiplantae</taxon>
        <taxon>Streptophyta</taxon>
        <taxon>Embryophyta</taxon>
        <taxon>Tracheophyta</taxon>
        <taxon>Spermatophyta</taxon>
        <taxon>Magnoliopsida</taxon>
        <taxon>eudicotyledons</taxon>
        <taxon>Gunneridae</taxon>
        <taxon>Pentapetalae</taxon>
        <taxon>asterids</taxon>
        <taxon>lamiids</taxon>
        <taxon>Lamiales</taxon>
        <taxon>Pedaliaceae</taxon>
        <taxon>Sesamum</taxon>
    </lineage>
</organism>
<dbReference type="GO" id="GO:0003700">
    <property type="term" value="F:DNA-binding transcription factor activity"/>
    <property type="evidence" value="ECO:0007669"/>
    <property type="project" value="InterPro"/>
</dbReference>
<evidence type="ECO:0000256" key="1">
    <source>
        <dbReference type="SAM" id="MobiDB-lite"/>
    </source>
</evidence>
<sequence>MEDRRDTENRENVPVKGVINTIAGGPGGGDSRRMRKRNERSAREDRQKELIMNMEIEEEITFSSRHLVGKGESQDDPMVIKLDIANFAVHKVLIDNGSSADIIF</sequence>
<name>A0AAW2KB93_SESRA</name>
<feature type="compositionally biased region" description="Basic and acidic residues" evidence="1">
    <location>
        <begin position="1"/>
        <end position="13"/>
    </location>
</feature>
<proteinExistence type="predicted"/>